<keyword evidence="1" id="KW-0479">Metal-binding</keyword>
<dbReference type="PANTHER" id="PTHR12603">
    <property type="entry name" value="CCR4-NOT TRANSCRIPTION COMPLEX RELATED"/>
    <property type="match status" value="1"/>
</dbReference>
<dbReference type="FunFam" id="3.30.40.10:FF:000155">
    <property type="entry name" value="RNA binding (RRM/RBD/RNP motifs) family protein"/>
    <property type="match status" value="1"/>
</dbReference>
<dbReference type="AlphaFoldDB" id="A0A5D2GDS3"/>
<name>A0A5D2GDS3_GOSDA</name>
<evidence type="ECO:0000256" key="1">
    <source>
        <dbReference type="PROSITE-ProRule" id="PRU00175"/>
    </source>
</evidence>
<dbReference type="GO" id="GO:0016567">
    <property type="term" value="P:protein ubiquitination"/>
    <property type="evidence" value="ECO:0007669"/>
    <property type="project" value="TreeGrafter"/>
</dbReference>
<dbReference type="InterPro" id="IPR013083">
    <property type="entry name" value="Znf_RING/FYVE/PHD"/>
</dbReference>
<feature type="domain" description="RING-type" evidence="3">
    <location>
        <begin position="9"/>
        <end position="57"/>
    </location>
</feature>
<evidence type="ECO:0000256" key="2">
    <source>
        <dbReference type="SAM" id="MobiDB-lite"/>
    </source>
</evidence>
<evidence type="ECO:0000259" key="3">
    <source>
        <dbReference type="PROSITE" id="PS50089"/>
    </source>
</evidence>
<sequence length="114" mass="12969">MSDEGEKTCPLCAEEMDLTDQQLKPCKCGYEICVWCWHHIMEMAEKDETEGKCPACRCAYDKDRIVGMAANCERLVAEINSERKSKSTKAKTKSSEGRRQLSSVRVIQKNLVFT</sequence>
<dbReference type="Gene3D" id="3.30.40.10">
    <property type="entry name" value="Zinc/RING finger domain, C3HC4 (zinc finger)"/>
    <property type="match status" value="1"/>
</dbReference>
<dbReference type="GO" id="GO:0004842">
    <property type="term" value="F:ubiquitin-protein transferase activity"/>
    <property type="evidence" value="ECO:0007669"/>
    <property type="project" value="InterPro"/>
</dbReference>
<evidence type="ECO:0000313" key="4">
    <source>
        <dbReference type="EMBL" id="TYH16305.1"/>
    </source>
</evidence>
<keyword evidence="5" id="KW-1185">Reference proteome</keyword>
<dbReference type="InterPro" id="IPR039515">
    <property type="entry name" value="NOT4_mRING-HC-C4C4"/>
</dbReference>
<protein>
    <recommendedName>
        <fullName evidence="3">RING-type domain-containing protein</fullName>
    </recommendedName>
</protein>
<dbReference type="InterPro" id="IPR001841">
    <property type="entry name" value="Znf_RING"/>
</dbReference>
<dbReference type="PROSITE" id="PS50089">
    <property type="entry name" value="ZF_RING_2"/>
    <property type="match status" value="1"/>
</dbReference>
<keyword evidence="1" id="KW-0863">Zinc-finger</keyword>
<dbReference type="InterPro" id="IPR039780">
    <property type="entry name" value="Mot2"/>
</dbReference>
<dbReference type="CDD" id="cd16618">
    <property type="entry name" value="mRING-HC-C4C4_CNOT4"/>
    <property type="match status" value="1"/>
</dbReference>
<dbReference type="EMBL" id="CM017692">
    <property type="protein sequence ID" value="TYH16305.1"/>
    <property type="molecule type" value="Genomic_DNA"/>
</dbReference>
<reference evidence="4 5" key="1">
    <citation type="submission" date="2019-06" db="EMBL/GenBank/DDBJ databases">
        <title>WGS assembly of Gossypium darwinii.</title>
        <authorList>
            <person name="Chen Z.J."/>
            <person name="Sreedasyam A."/>
            <person name="Ando A."/>
            <person name="Song Q."/>
            <person name="De L."/>
            <person name="Hulse-Kemp A."/>
            <person name="Ding M."/>
            <person name="Ye W."/>
            <person name="Kirkbride R."/>
            <person name="Jenkins J."/>
            <person name="Plott C."/>
            <person name="Lovell J."/>
            <person name="Lin Y.-M."/>
            <person name="Vaughn R."/>
            <person name="Liu B."/>
            <person name="Li W."/>
            <person name="Simpson S."/>
            <person name="Scheffler B."/>
            <person name="Saski C."/>
            <person name="Grover C."/>
            <person name="Hu G."/>
            <person name="Conover J."/>
            <person name="Carlson J."/>
            <person name="Shu S."/>
            <person name="Boston L."/>
            <person name="Williams M."/>
            <person name="Peterson D."/>
            <person name="Mcgee K."/>
            <person name="Jones D."/>
            <person name="Wendel J."/>
            <person name="Stelly D."/>
            <person name="Grimwood J."/>
            <person name="Schmutz J."/>
        </authorList>
    </citation>
    <scope>NUCLEOTIDE SEQUENCE [LARGE SCALE GENOMIC DNA]</scope>
    <source>
        <strain evidence="4">1808015.09</strain>
    </source>
</reference>
<gene>
    <name evidence="4" type="ORF">ES288_A05G106700v1</name>
</gene>
<organism evidence="4 5">
    <name type="scientific">Gossypium darwinii</name>
    <name type="common">Darwin's cotton</name>
    <name type="synonym">Gossypium barbadense var. darwinii</name>
    <dbReference type="NCBI Taxonomy" id="34276"/>
    <lineage>
        <taxon>Eukaryota</taxon>
        <taxon>Viridiplantae</taxon>
        <taxon>Streptophyta</taxon>
        <taxon>Embryophyta</taxon>
        <taxon>Tracheophyta</taxon>
        <taxon>Spermatophyta</taxon>
        <taxon>Magnoliopsida</taxon>
        <taxon>eudicotyledons</taxon>
        <taxon>Gunneridae</taxon>
        <taxon>Pentapetalae</taxon>
        <taxon>rosids</taxon>
        <taxon>malvids</taxon>
        <taxon>Malvales</taxon>
        <taxon>Malvaceae</taxon>
        <taxon>Malvoideae</taxon>
        <taxon>Gossypium</taxon>
    </lineage>
</organism>
<dbReference type="SUPFAM" id="SSF57850">
    <property type="entry name" value="RING/U-box"/>
    <property type="match status" value="1"/>
</dbReference>
<dbReference type="GO" id="GO:0008270">
    <property type="term" value="F:zinc ion binding"/>
    <property type="evidence" value="ECO:0007669"/>
    <property type="project" value="UniProtKB-KW"/>
</dbReference>
<dbReference type="GO" id="GO:0030014">
    <property type="term" value="C:CCR4-NOT complex"/>
    <property type="evidence" value="ECO:0007669"/>
    <property type="project" value="InterPro"/>
</dbReference>
<proteinExistence type="predicted"/>
<dbReference type="Pfam" id="PF14570">
    <property type="entry name" value="zf-RING_4"/>
    <property type="match status" value="1"/>
</dbReference>
<evidence type="ECO:0000313" key="5">
    <source>
        <dbReference type="Proteomes" id="UP000323506"/>
    </source>
</evidence>
<keyword evidence="1" id="KW-0862">Zinc</keyword>
<accession>A0A5D2GDS3</accession>
<feature type="region of interest" description="Disordered" evidence="2">
    <location>
        <begin position="81"/>
        <end position="101"/>
    </location>
</feature>
<dbReference type="Proteomes" id="UP000323506">
    <property type="component" value="Chromosome A05"/>
</dbReference>
<dbReference type="PANTHER" id="PTHR12603:SF36">
    <property type="entry name" value="RNA BINDING (RRM_RBD_RNP MOTIFS) FAMILY PROTEIN"/>
    <property type="match status" value="1"/>
</dbReference>